<dbReference type="Proteomes" id="UP000753908">
    <property type="component" value="Unassembled WGS sequence"/>
</dbReference>
<dbReference type="NCBIfam" id="TIGR04533">
    <property type="entry name" value="cyanosortB_assc"/>
    <property type="match status" value="1"/>
</dbReference>
<feature type="transmembrane region" description="Helical" evidence="1">
    <location>
        <begin position="12"/>
        <end position="36"/>
    </location>
</feature>
<proteinExistence type="predicted"/>
<gene>
    <name evidence="2" type="ORF">KME25_26285</name>
</gene>
<accession>A0A951PQQ6</accession>
<name>A0A951PQQ6_9CYAN</name>
<keyword evidence="1" id="KW-0812">Transmembrane</keyword>
<keyword evidence="1" id="KW-1133">Transmembrane helix</keyword>
<organism evidence="2 3">
    <name type="scientific">Symplocastrum torsivum CPER-KK1</name>
    <dbReference type="NCBI Taxonomy" id="450513"/>
    <lineage>
        <taxon>Bacteria</taxon>
        <taxon>Bacillati</taxon>
        <taxon>Cyanobacteriota</taxon>
        <taxon>Cyanophyceae</taxon>
        <taxon>Oscillatoriophycideae</taxon>
        <taxon>Oscillatoriales</taxon>
        <taxon>Microcoleaceae</taxon>
        <taxon>Symplocastrum</taxon>
    </lineage>
</organism>
<reference evidence="2" key="1">
    <citation type="submission" date="2021-05" db="EMBL/GenBank/DDBJ databases">
        <authorList>
            <person name="Pietrasiak N."/>
            <person name="Ward R."/>
            <person name="Stajich J.E."/>
            <person name="Kurbessoian T."/>
        </authorList>
    </citation>
    <scope>NUCLEOTIDE SEQUENCE</scope>
    <source>
        <strain evidence="2">CPER-KK1</strain>
    </source>
</reference>
<keyword evidence="1" id="KW-0472">Membrane</keyword>
<reference evidence="2" key="2">
    <citation type="journal article" date="2022" name="Microbiol. Resour. Announc.">
        <title>Metagenome Sequencing to Explore Phylogenomics of Terrestrial Cyanobacteria.</title>
        <authorList>
            <person name="Ward R.D."/>
            <person name="Stajich J.E."/>
            <person name="Johansen J.R."/>
            <person name="Huntemann M."/>
            <person name="Clum A."/>
            <person name="Foster B."/>
            <person name="Foster B."/>
            <person name="Roux S."/>
            <person name="Palaniappan K."/>
            <person name="Varghese N."/>
            <person name="Mukherjee S."/>
            <person name="Reddy T.B.K."/>
            <person name="Daum C."/>
            <person name="Copeland A."/>
            <person name="Chen I.A."/>
            <person name="Ivanova N.N."/>
            <person name="Kyrpides N.C."/>
            <person name="Shapiro N."/>
            <person name="Eloe-Fadrosh E.A."/>
            <person name="Pietrasiak N."/>
        </authorList>
    </citation>
    <scope>NUCLEOTIDE SEQUENCE</scope>
    <source>
        <strain evidence="2">CPER-KK1</strain>
    </source>
</reference>
<protein>
    <submittedName>
        <fullName evidence="2">Cyanoexosortase B system-associated protein</fullName>
    </submittedName>
</protein>
<dbReference type="InterPro" id="IPR030917">
    <property type="entry name" value="Cyanoexo_CrtB_assoc"/>
</dbReference>
<dbReference type="EMBL" id="JAHHIF010000051">
    <property type="protein sequence ID" value="MBW4547923.1"/>
    <property type="molecule type" value="Genomic_DNA"/>
</dbReference>
<comment type="caution">
    <text evidence="2">The sequence shown here is derived from an EMBL/GenBank/DDBJ whole genome shotgun (WGS) entry which is preliminary data.</text>
</comment>
<evidence type="ECO:0000313" key="3">
    <source>
        <dbReference type="Proteomes" id="UP000753908"/>
    </source>
</evidence>
<dbReference type="AlphaFoldDB" id="A0A951PQQ6"/>
<evidence type="ECO:0000256" key="1">
    <source>
        <dbReference type="SAM" id="Phobius"/>
    </source>
</evidence>
<evidence type="ECO:0000313" key="2">
    <source>
        <dbReference type="EMBL" id="MBW4547923.1"/>
    </source>
</evidence>
<sequence>MKSITIKSVRSPFILRFAVLIFLLVLAGIGAVPGYWTGNWSWATLPQVTNLSEIRELRNTGLELPGWKTVEQKTVVIGGHQWSVQQIEQDKSKPIGLLLLPQSDHKSQPQVEWIDIDGLVKWQTDSYTKVQFEVEKSLSDKSAGTAKGTTPSAKVEARFFRAWTQRRTVAVLQWYAWSGGGNPAPSRWFFADQLAQLRRNRVPWVAVCLQIPIEPLGDIEASRPFAESLGKIVQTALMQVI</sequence>